<accession>A0A100XWS6</accession>
<comment type="caution">
    <text evidence="1">The sequence shown here is derived from an EMBL/GenBank/DDBJ whole genome shotgun (WGS) entry which is preliminary data.</text>
</comment>
<dbReference type="STRING" id="227598.APY94_08810"/>
<reference evidence="1 2" key="1">
    <citation type="submission" date="2015-10" db="EMBL/GenBank/DDBJ databases">
        <title>Draft genome sequence of Thermococcus celericrescens strain DSM 17994.</title>
        <authorList>
            <person name="Hong S.-J."/>
            <person name="Park C.-E."/>
            <person name="Shin J.-H."/>
        </authorList>
    </citation>
    <scope>NUCLEOTIDE SEQUENCE [LARGE SCALE GENOMIC DNA]</scope>
    <source>
        <strain evidence="1 2">DSM 17994</strain>
    </source>
</reference>
<name>A0A100XWS6_9EURY</name>
<sequence>MKRPAAFLLLFISLFAALPGHYQVRAAGTLQGDVLIDLNVTLVNTAPFPKFLVLNPAYNITVYRRGNNETDLGFYIDKGMNLNYNPGIWIMPYETVVINVRVSKTESYSLPSITCGGTDGTSIGCGVVVPPLLNSPSQLSALSMFPLVDGHIRILEYQGVVKFNVYSGDEGTFKKFFAVTVPVVFVDGRMYDFTPNYTMDYSEYVDALFEYTGTGRRSVNVENSVQMPQGMFQLTPTLLTGVSVGMPGQVLPSNESYELPVWVVTTGTGVEITYRVEWSAGGL</sequence>
<evidence type="ECO:0000313" key="2">
    <source>
        <dbReference type="Proteomes" id="UP000053462"/>
    </source>
</evidence>
<dbReference type="Proteomes" id="UP000053462">
    <property type="component" value="Unassembled WGS sequence"/>
</dbReference>
<organism evidence="1 2">
    <name type="scientific">Thermococcus celericrescens</name>
    <dbReference type="NCBI Taxonomy" id="227598"/>
    <lineage>
        <taxon>Archaea</taxon>
        <taxon>Methanobacteriati</taxon>
        <taxon>Methanobacteriota</taxon>
        <taxon>Thermococci</taxon>
        <taxon>Thermococcales</taxon>
        <taxon>Thermococcaceae</taxon>
        <taxon>Thermococcus</taxon>
    </lineage>
</organism>
<dbReference type="EMBL" id="LLYW01000030">
    <property type="protein sequence ID" value="KUH32712.1"/>
    <property type="molecule type" value="Genomic_DNA"/>
</dbReference>
<protein>
    <submittedName>
        <fullName evidence="1">Uncharacterized protein</fullName>
    </submittedName>
</protein>
<gene>
    <name evidence="1" type="ORF">APY94_08810</name>
</gene>
<evidence type="ECO:0000313" key="1">
    <source>
        <dbReference type="EMBL" id="KUH32712.1"/>
    </source>
</evidence>
<keyword evidence="2" id="KW-1185">Reference proteome</keyword>
<dbReference type="AlphaFoldDB" id="A0A100XWS6"/>
<proteinExistence type="predicted"/>